<dbReference type="RefSeq" id="WP_018384530.1">
    <property type="nucleotide sequence ID" value="NZ_LLZU01000015.1"/>
</dbReference>
<gene>
    <name evidence="2" type="ORF">AQ490_21815</name>
</gene>
<name>A0A0T6LSQ5_WENVI</name>
<dbReference type="AlphaFoldDB" id="A0A0T6LSQ5"/>
<feature type="region of interest" description="Disordered" evidence="1">
    <location>
        <begin position="129"/>
        <end position="171"/>
    </location>
</feature>
<protein>
    <submittedName>
        <fullName evidence="2">Uncharacterized protein</fullName>
    </submittedName>
</protein>
<organism evidence="2 3">
    <name type="scientific">Wenjunlia vitaminophila</name>
    <name type="common">Streptomyces vitaminophilus</name>
    <dbReference type="NCBI Taxonomy" id="76728"/>
    <lineage>
        <taxon>Bacteria</taxon>
        <taxon>Bacillati</taxon>
        <taxon>Actinomycetota</taxon>
        <taxon>Actinomycetes</taxon>
        <taxon>Kitasatosporales</taxon>
        <taxon>Streptomycetaceae</taxon>
        <taxon>Wenjunlia</taxon>
    </lineage>
</organism>
<reference evidence="2 3" key="1">
    <citation type="submission" date="2015-10" db="EMBL/GenBank/DDBJ databases">
        <title>Draft genome sequence of pyrrolomycin-producing Streptomyces vitaminophilus.</title>
        <authorList>
            <person name="Graham D.E."/>
            <person name="Mahan K.M."/>
            <person name="Klingeman D.M."/>
            <person name="Hettich R.L."/>
            <person name="Parry R.J."/>
        </authorList>
    </citation>
    <scope>NUCLEOTIDE SEQUENCE [LARGE SCALE GENOMIC DNA]</scope>
    <source>
        <strain evidence="2 3">ATCC 31673</strain>
    </source>
</reference>
<keyword evidence="3" id="KW-1185">Reference proteome</keyword>
<evidence type="ECO:0000313" key="2">
    <source>
        <dbReference type="EMBL" id="KRV49133.1"/>
    </source>
</evidence>
<comment type="caution">
    <text evidence="2">The sequence shown here is derived from an EMBL/GenBank/DDBJ whole genome shotgun (WGS) entry which is preliminary data.</text>
</comment>
<dbReference type="Proteomes" id="UP000050867">
    <property type="component" value="Unassembled WGS sequence"/>
</dbReference>
<dbReference type="STRING" id="76728.AQ490_21815"/>
<accession>A0A0T6LSQ5</accession>
<dbReference type="eggNOG" id="ENOG502ZP4K">
    <property type="taxonomic scope" value="Bacteria"/>
</dbReference>
<dbReference type="OrthoDB" id="3872177at2"/>
<evidence type="ECO:0000313" key="3">
    <source>
        <dbReference type="Proteomes" id="UP000050867"/>
    </source>
</evidence>
<sequence>MSGGNEDLAADPQALRQITLGLRGAINELRDIGTDPDALMGAGFEKLQLTGMEAGHKGVADDFEDFCERWEWGVRALVQDANELARRVNLAAGMTWENERYIKNTVKIVGNAAVGDPYRTEEEVANTRVGDLFDADTYRPDYSSESFRPQPDESGMRPGPGATPAPREDER</sequence>
<proteinExistence type="predicted"/>
<evidence type="ECO:0000256" key="1">
    <source>
        <dbReference type="SAM" id="MobiDB-lite"/>
    </source>
</evidence>
<dbReference type="EMBL" id="LLZU01000015">
    <property type="protein sequence ID" value="KRV49133.1"/>
    <property type="molecule type" value="Genomic_DNA"/>
</dbReference>